<dbReference type="CDD" id="cd17546">
    <property type="entry name" value="REC_hyHK_CKI1_RcsC-like"/>
    <property type="match status" value="1"/>
</dbReference>
<evidence type="ECO:0000256" key="3">
    <source>
        <dbReference type="PROSITE-ProRule" id="PRU00169"/>
    </source>
</evidence>
<dbReference type="PANTHER" id="PTHR44591">
    <property type="entry name" value="STRESS RESPONSE REGULATOR PROTEIN 1"/>
    <property type="match status" value="1"/>
</dbReference>
<evidence type="ECO:0000259" key="4">
    <source>
        <dbReference type="PROSITE" id="PS50110"/>
    </source>
</evidence>
<dbReference type="OrthoDB" id="9786548at2"/>
<gene>
    <name evidence="5" type="ORF">K678_01286</name>
</gene>
<dbReference type="PROSITE" id="PS50110">
    <property type="entry name" value="RESPONSE_REGULATORY"/>
    <property type="match status" value="1"/>
</dbReference>
<evidence type="ECO:0000256" key="1">
    <source>
        <dbReference type="ARBA" id="ARBA00022553"/>
    </source>
</evidence>
<organism evidence="5 6">
    <name type="scientific">Magnetospirillum fulvum MGU-K5</name>
    <dbReference type="NCBI Taxonomy" id="1316936"/>
    <lineage>
        <taxon>Bacteria</taxon>
        <taxon>Pseudomonadati</taxon>
        <taxon>Pseudomonadota</taxon>
        <taxon>Alphaproteobacteria</taxon>
        <taxon>Rhodospirillales</taxon>
        <taxon>Rhodospirillaceae</taxon>
        <taxon>Magnetospirillum</taxon>
    </lineage>
</organism>
<evidence type="ECO:0000313" key="6">
    <source>
        <dbReference type="Proteomes" id="UP000015350"/>
    </source>
</evidence>
<dbReference type="EMBL" id="AQPH01000003">
    <property type="protein sequence ID" value="EPY03234.1"/>
    <property type="molecule type" value="Genomic_DNA"/>
</dbReference>
<evidence type="ECO:0000313" key="5">
    <source>
        <dbReference type="EMBL" id="EPY03234.1"/>
    </source>
</evidence>
<dbReference type="Proteomes" id="UP000015350">
    <property type="component" value="Unassembled WGS sequence"/>
</dbReference>
<dbReference type="AlphaFoldDB" id="S9SES5"/>
<dbReference type="STRING" id="1316936.K678_01286"/>
<dbReference type="eggNOG" id="COG0745">
    <property type="taxonomic scope" value="Bacteria"/>
</dbReference>
<dbReference type="Pfam" id="PF00072">
    <property type="entry name" value="Response_reg"/>
    <property type="match status" value="1"/>
</dbReference>
<comment type="caution">
    <text evidence="5">The sequence shown here is derived from an EMBL/GenBank/DDBJ whole genome shotgun (WGS) entry which is preliminary data.</text>
</comment>
<feature type="domain" description="Response regulatory" evidence="4">
    <location>
        <begin position="7"/>
        <end position="126"/>
    </location>
</feature>
<dbReference type="PANTHER" id="PTHR44591:SF14">
    <property type="entry name" value="PROTEIN PILG"/>
    <property type="match status" value="1"/>
</dbReference>
<dbReference type="InterPro" id="IPR011006">
    <property type="entry name" value="CheY-like_superfamily"/>
</dbReference>
<feature type="modified residue" description="4-aspartylphosphate" evidence="3">
    <location>
        <position position="57"/>
    </location>
</feature>
<dbReference type="GO" id="GO:0000160">
    <property type="term" value="P:phosphorelay signal transduction system"/>
    <property type="evidence" value="ECO:0007669"/>
    <property type="project" value="UniProtKB-KW"/>
</dbReference>
<dbReference type="SMART" id="SM00448">
    <property type="entry name" value="REC"/>
    <property type="match status" value="1"/>
</dbReference>
<accession>S9SES5</accession>
<dbReference type="RefSeq" id="WP_021130645.1">
    <property type="nucleotide sequence ID" value="NZ_AQPH01000003.1"/>
</dbReference>
<dbReference type="InterPro" id="IPR050595">
    <property type="entry name" value="Bact_response_regulator"/>
</dbReference>
<evidence type="ECO:0000256" key="2">
    <source>
        <dbReference type="ARBA" id="ARBA00023012"/>
    </source>
</evidence>
<keyword evidence="2" id="KW-0902">Two-component regulatory system</keyword>
<proteinExistence type="predicted"/>
<dbReference type="Gene3D" id="3.40.50.2300">
    <property type="match status" value="1"/>
</dbReference>
<sequence length="127" mass="13410">MTSIAKRAVIAEDNQILREIIARALAWTGNWEIVKVAGGVEALATIGAHGAGLAILDWKMASMDGLECTRRIRAGEEGADPALPVILVTAAGQELTEEMARGAGVNKLIRKPFSLAQLYSAIQDIAG</sequence>
<dbReference type="SUPFAM" id="SSF52172">
    <property type="entry name" value="CheY-like"/>
    <property type="match status" value="1"/>
</dbReference>
<dbReference type="InterPro" id="IPR001789">
    <property type="entry name" value="Sig_transdc_resp-reg_receiver"/>
</dbReference>
<protein>
    <submittedName>
        <fullName evidence="5">CheY-like receiver</fullName>
    </submittedName>
</protein>
<name>S9SES5_MAGFU</name>
<reference evidence="5 6" key="1">
    <citation type="submission" date="2013-04" db="EMBL/GenBank/DDBJ databases">
        <authorList>
            <person name="Kuznetsov B."/>
            <person name="Ivanovsky R."/>
        </authorList>
    </citation>
    <scope>NUCLEOTIDE SEQUENCE [LARGE SCALE GENOMIC DNA]</scope>
    <source>
        <strain evidence="5 6">MGU-K5</strain>
    </source>
</reference>
<keyword evidence="1 3" id="KW-0597">Phosphoprotein</keyword>